<name>T0ZH05_9ZZZZ</name>
<dbReference type="AlphaFoldDB" id="T0ZH05"/>
<dbReference type="InterPro" id="IPR036291">
    <property type="entry name" value="NAD(P)-bd_dom_sf"/>
</dbReference>
<comment type="caution">
    <text evidence="1">The sequence shown here is derived from an EMBL/GenBank/DDBJ whole genome shotgun (WGS) entry which is preliminary data.</text>
</comment>
<gene>
    <name evidence="1" type="ORF">B1B_13712</name>
</gene>
<sequence length="109" mass="11535">MVLVYPGDVPPGSEGRWQGGVVEALGRSLVRSFALEYAPDARVNFVVGGPHLARREGRHARLPTRRNTTSEDLVQAALFLGGDGARFITGETLPVDGGAHLLWTAGGEG</sequence>
<dbReference type="Pfam" id="PF13561">
    <property type="entry name" value="adh_short_C2"/>
    <property type="match status" value="1"/>
</dbReference>
<accession>T0ZH05</accession>
<dbReference type="EMBL" id="AUZY01009038">
    <property type="protein sequence ID" value="EQD43647.1"/>
    <property type="molecule type" value="Genomic_DNA"/>
</dbReference>
<evidence type="ECO:0000313" key="1">
    <source>
        <dbReference type="EMBL" id="EQD43647.1"/>
    </source>
</evidence>
<proteinExistence type="predicted"/>
<dbReference type="Gene3D" id="3.40.50.720">
    <property type="entry name" value="NAD(P)-binding Rossmann-like Domain"/>
    <property type="match status" value="1"/>
</dbReference>
<dbReference type="SUPFAM" id="SSF51735">
    <property type="entry name" value="NAD(P)-binding Rossmann-fold domains"/>
    <property type="match status" value="1"/>
</dbReference>
<reference evidence="1" key="1">
    <citation type="submission" date="2013-08" db="EMBL/GenBank/DDBJ databases">
        <authorList>
            <person name="Mendez C."/>
            <person name="Richter M."/>
            <person name="Ferrer M."/>
            <person name="Sanchez J."/>
        </authorList>
    </citation>
    <scope>NUCLEOTIDE SEQUENCE</scope>
</reference>
<dbReference type="InterPro" id="IPR002347">
    <property type="entry name" value="SDR_fam"/>
</dbReference>
<organism evidence="1">
    <name type="scientific">mine drainage metagenome</name>
    <dbReference type="NCBI Taxonomy" id="410659"/>
    <lineage>
        <taxon>unclassified sequences</taxon>
        <taxon>metagenomes</taxon>
        <taxon>ecological metagenomes</taxon>
    </lineage>
</organism>
<protein>
    <submittedName>
        <fullName evidence="1">Short-chain dehydrogenase/reductase SDR</fullName>
    </submittedName>
</protein>
<reference evidence="1" key="2">
    <citation type="journal article" date="2014" name="ISME J.">
        <title>Microbial stratification in low pH oxic and suboxic macroscopic growths along an acid mine drainage.</title>
        <authorList>
            <person name="Mendez-Garcia C."/>
            <person name="Mesa V."/>
            <person name="Sprenger R.R."/>
            <person name="Richter M."/>
            <person name="Diez M.S."/>
            <person name="Solano J."/>
            <person name="Bargiela R."/>
            <person name="Golyshina O.V."/>
            <person name="Manteca A."/>
            <person name="Ramos J.L."/>
            <person name="Gallego J.R."/>
            <person name="Llorente I."/>
            <person name="Martins Dos Santos V.A."/>
            <person name="Jensen O.N."/>
            <person name="Pelaez A.I."/>
            <person name="Sanchez J."/>
            <person name="Ferrer M."/>
        </authorList>
    </citation>
    <scope>NUCLEOTIDE SEQUENCE</scope>
</reference>